<gene>
    <name evidence="2" type="ORF">CSC78_12105</name>
</gene>
<dbReference type="Proteomes" id="UP000781710">
    <property type="component" value="Unassembled WGS sequence"/>
</dbReference>
<comment type="caution">
    <text evidence="2">The sequence shown here is derived from an EMBL/GenBank/DDBJ whole genome shotgun (WGS) entry which is preliminary data.</text>
</comment>
<evidence type="ECO:0000313" key="2">
    <source>
        <dbReference type="EMBL" id="KAF1724610.1"/>
    </source>
</evidence>
<dbReference type="EMBL" id="PDWW01000016">
    <property type="protein sequence ID" value="KAF1724610.1"/>
    <property type="molecule type" value="Genomic_DNA"/>
</dbReference>
<name>A0ABQ6ZG41_9GAMM</name>
<evidence type="ECO:0000313" key="3">
    <source>
        <dbReference type="Proteomes" id="UP000781710"/>
    </source>
</evidence>
<proteinExistence type="predicted"/>
<reference evidence="2 3" key="1">
    <citation type="submission" date="2017-10" db="EMBL/GenBank/DDBJ databases">
        <title>Whole genome sequencing of members of genus Pseudoxanthomonas.</title>
        <authorList>
            <person name="Kumar S."/>
            <person name="Bansal K."/>
            <person name="Kaur A."/>
            <person name="Patil P."/>
            <person name="Sharma S."/>
            <person name="Patil P.B."/>
        </authorList>
    </citation>
    <scope>NUCLEOTIDE SEQUENCE [LARGE SCALE GENOMIC DNA]</scope>
    <source>
        <strain evidence="2 3">DSM 17109</strain>
    </source>
</reference>
<protein>
    <submittedName>
        <fullName evidence="2">Uncharacterized protein</fullName>
    </submittedName>
</protein>
<sequence>MWLGGATMLLGLVLVAGWAVLGHYRRELAAVQDELERYEDAAPVVRAFYASDAVVCGDRICSNEDPQGQHAGEKRQYRQARPRP</sequence>
<accession>A0ABQ6ZG41</accession>
<keyword evidence="3" id="KW-1185">Reference proteome</keyword>
<evidence type="ECO:0000256" key="1">
    <source>
        <dbReference type="SAM" id="MobiDB-lite"/>
    </source>
</evidence>
<organism evidence="2 3">
    <name type="scientific">Pseudoxanthomonas japonensis</name>
    <dbReference type="NCBI Taxonomy" id="69284"/>
    <lineage>
        <taxon>Bacteria</taxon>
        <taxon>Pseudomonadati</taxon>
        <taxon>Pseudomonadota</taxon>
        <taxon>Gammaproteobacteria</taxon>
        <taxon>Lysobacterales</taxon>
        <taxon>Lysobacteraceae</taxon>
        <taxon>Pseudoxanthomonas</taxon>
    </lineage>
</organism>
<feature type="region of interest" description="Disordered" evidence="1">
    <location>
        <begin position="61"/>
        <end position="84"/>
    </location>
</feature>